<protein>
    <submittedName>
        <fullName evidence="2">Uncharacterized protein</fullName>
    </submittedName>
</protein>
<dbReference type="EMBL" id="JX560542">
    <property type="protein sequence ID" value="AGE61799.1"/>
    <property type="molecule type" value="Genomic_DNA"/>
</dbReference>
<reference evidence="2" key="1">
    <citation type="submission" date="2012-08" db="EMBL/GenBank/DDBJ databases">
        <title>Sequences comparision among Chrysodeixis chalcites nucleopolyhedrovirus genotypes from a field strain of the Canary Islands.</title>
        <authorList>
            <person name="Bernal A."/>
            <person name="Simon O."/>
            <person name="Palma L."/>
            <person name="Williams T."/>
            <person name="Caballero P."/>
        </authorList>
    </citation>
    <scope>NUCLEOTIDE SEQUENCE</scope>
    <source>
        <strain evidence="2">TF1</strain>
    </source>
</reference>
<feature type="region of interest" description="Disordered" evidence="1">
    <location>
        <begin position="61"/>
        <end position="80"/>
    </location>
</feature>
<evidence type="ECO:0000256" key="1">
    <source>
        <dbReference type="SAM" id="MobiDB-lite"/>
    </source>
</evidence>
<sequence length="80" mass="9256">MRLSSTILIDYGEKSCWMLIDVKKRKIDSLNDNNDNIVKDSGVQDKLCVFGENNHKIIINDGDDDDDNNDGRFVKRRKIK</sequence>
<organism evidence="2">
    <name type="scientific">Chrysodeixis chalcites nucleopolyhedrovirus</name>
    <dbReference type="NCBI Taxonomy" id="320432"/>
    <lineage>
        <taxon>Viruses</taxon>
        <taxon>Viruses incertae sedis</taxon>
        <taxon>Naldaviricetes</taxon>
        <taxon>Lefavirales</taxon>
        <taxon>Baculoviridae</taxon>
        <taxon>Alphabaculovirus</taxon>
        <taxon>Alphabaculovirus chrychalcites</taxon>
    </lineage>
</organism>
<proteinExistence type="predicted"/>
<evidence type="ECO:0000313" key="2">
    <source>
        <dbReference type="EMBL" id="AGE61799.1"/>
    </source>
</evidence>
<accession>T1QZP4</accession>
<name>T1QZP4_9ABAC</name>